<reference evidence="2 3" key="1">
    <citation type="submission" date="2019-09" db="EMBL/GenBank/DDBJ databases">
        <title>Serinicoccus pratensis sp. nov., isolated from meadow soil.</title>
        <authorList>
            <person name="Zhang W."/>
        </authorList>
    </citation>
    <scope>NUCLEOTIDE SEQUENCE [LARGE SCALE GENOMIC DNA]</scope>
    <source>
        <strain evidence="2 3">W204</strain>
    </source>
</reference>
<dbReference type="InterPro" id="IPR024344">
    <property type="entry name" value="MDMPI_metal-binding"/>
</dbReference>
<evidence type="ECO:0000313" key="2">
    <source>
        <dbReference type="EMBL" id="QFG69681.1"/>
    </source>
</evidence>
<sequence length="320" mass="34420">MLAGGPVVSVVGMVVHPSPPADVPSLIEAYRTVLGGFVDTCDGLRPAEWDLPTACAGWTARDHLAHVVHIEDQLTGGEHPISGWADGSRSEQEEIEVGRPEHVRNSFGVWIEEGVRARAEHSPEDLLAELRGLIDVRVAQMYDPDLELDTSVRSVQGDQMPFGKLTVLRLCDVWVHTQDIRGVVDRPGLLDSPGAVVFTAAVLGALPDVVARRIDPPAGTVVILESTGPVTGRGGVRITTDTDGEQVAHELFTGHVEEHEEGDAPAAEDQPEESVTTISLSTHELTRRAAGRQSTQETAYHVHGDEDLARQVLDALVLTP</sequence>
<keyword evidence="2" id="KW-0670">Pyruvate</keyword>
<dbReference type="AlphaFoldDB" id="A0A5J6V963"/>
<proteinExistence type="predicted"/>
<dbReference type="GO" id="GO:0046872">
    <property type="term" value="F:metal ion binding"/>
    <property type="evidence" value="ECO:0007669"/>
    <property type="project" value="InterPro"/>
</dbReference>
<accession>A0A5J6V963</accession>
<dbReference type="KEGG" id="serw:FY030_14095"/>
<evidence type="ECO:0000313" key="3">
    <source>
        <dbReference type="Proteomes" id="UP000326546"/>
    </source>
</evidence>
<feature type="domain" description="Mycothiol-dependent maleylpyruvate isomerase metal-binding" evidence="1">
    <location>
        <begin position="37"/>
        <end position="181"/>
    </location>
</feature>
<keyword evidence="3" id="KW-1185">Reference proteome</keyword>
<evidence type="ECO:0000259" key="1">
    <source>
        <dbReference type="Pfam" id="PF11716"/>
    </source>
</evidence>
<dbReference type="InterPro" id="IPR017517">
    <property type="entry name" value="Maleyloyr_isom"/>
</dbReference>
<dbReference type="Gene3D" id="1.20.120.450">
    <property type="entry name" value="dinb family like domain"/>
    <property type="match status" value="1"/>
</dbReference>
<dbReference type="Pfam" id="PF11716">
    <property type="entry name" value="MDMPI_N"/>
    <property type="match status" value="1"/>
</dbReference>
<dbReference type="OrthoDB" id="154293at2"/>
<dbReference type="Proteomes" id="UP000326546">
    <property type="component" value="Chromosome"/>
</dbReference>
<dbReference type="SUPFAM" id="SSF109854">
    <property type="entry name" value="DinB/YfiT-like putative metalloenzymes"/>
    <property type="match status" value="1"/>
</dbReference>
<dbReference type="InterPro" id="IPR034660">
    <property type="entry name" value="DinB/YfiT-like"/>
</dbReference>
<gene>
    <name evidence="2" type="ORF">FY030_14095</name>
</gene>
<organism evidence="2 3">
    <name type="scientific">Ornithinimicrobium pratense</name>
    <dbReference type="NCBI Taxonomy" id="2593973"/>
    <lineage>
        <taxon>Bacteria</taxon>
        <taxon>Bacillati</taxon>
        <taxon>Actinomycetota</taxon>
        <taxon>Actinomycetes</taxon>
        <taxon>Micrococcales</taxon>
        <taxon>Ornithinimicrobiaceae</taxon>
        <taxon>Ornithinimicrobium</taxon>
    </lineage>
</organism>
<dbReference type="EMBL" id="CP044427">
    <property type="protein sequence ID" value="QFG69681.1"/>
    <property type="molecule type" value="Genomic_DNA"/>
</dbReference>
<dbReference type="NCBIfam" id="TIGR03083">
    <property type="entry name" value="maleylpyruvate isomerase family mycothiol-dependent enzyme"/>
    <property type="match status" value="1"/>
</dbReference>
<keyword evidence="2" id="KW-0413">Isomerase</keyword>
<name>A0A5J6V963_9MICO</name>
<protein>
    <submittedName>
        <fullName evidence="2">Maleylpyruvate isomerase family mycothiol-dependent enzyme</fullName>
    </submittedName>
</protein>
<dbReference type="GO" id="GO:0016853">
    <property type="term" value="F:isomerase activity"/>
    <property type="evidence" value="ECO:0007669"/>
    <property type="project" value="UniProtKB-KW"/>
</dbReference>